<keyword evidence="1" id="KW-0812">Transmembrane</keyword>
<dbReference type="Proteomes" id="UP000464657">
    <property type="component" value="Chromosome"/>
</dbReference>
<feature type="transmembrane region" description="Helical" evidence="1">
    <location>
        <begin position="9"/>
        <end position="26"/>
    </location>
</feature>
<evidence type="ECO:0000256" key="1">
    <source>
        <dbReference type="SAM" id="Phobius"/>
    </source>
</evidence>
<gene>
    <name evidence="2" type="ORF">IMCC3317_23860</name>
</gene>
<proteinExistence type="predicted"/>
<keyword evidence="1" id="KW-1133">Transmembrane helix</keyword>
<evidence type="ECO:0000313" key="2">
    <source>
        <dbReference type="EMBL" id="QHI37015.1"/>
    </source>
</evidence>
<keyword evidence="3" id="KW-1185">Reference proteome</keyword>
<organism evidence="2 3">
    <name type="scientific">Kordia antarctica</name>
    <dbReference type="NCBI Taxonomy" id="1218801"/>
    <lineage>
        <taxon>Bacteria</taxon>
        <taxon>Pseudomonadati</taxon>
        <taxon>Bacteroidota</taxon>
        <taxon>Flavobacteriia</taxon>
        <taxon>Flavobacteriales</taxon>
        <taxon>Flavobacteriaceae</taxon>
        <taxon>Kordia</taxon>
    </lineage>
</organism>
<keyword evidence="1" id="KW-0472">Membrane</keyword>
<dbReference type="RefSeq" id="WP_160129672.1">
    <property type="nucleotide sequence ID" value="NZ_CP019288.1"/>
</dbReference>
<dbReference type="OrthoDB" id="1151040at2"/>
<feature type="transmembrane region" description="Helical" evidence="1">
    <location>
        <begin position="32"/>
        <end position="52"/>
    </location>
</feature>
<evidence type="ECO:0000313" key="3">
    <source>
        <dbReference type="Proteomes" id="UP000464657"/>
    </source>
</evidence>
<dbReference type="AlphaFoldDB" id="A0A7L4ZK56"/>
<sequence length="63" mass="7685">MKILSYTQYVYLIIAALSIYKIIELWNDGTESYIFIGFAVVSLFMFFFRRHYGKKFEERKKQE</sequence>
<name>A0A7L4ZK56_9FLAO</name>
<dbReference type="EMBL" id="CP019288">
    <property type="protein sequence ID" value="QHI37015.1"/>
    <property type="molecule type" value="Genomic_DNA"/>
</dbReference>
<protein>
    <submittedName>
        <fullName evidence="2">Uncharacterized protein</fullName>
    </submittedName>
</protein>
<dbReference type="KEGG" id="kan:IMCC3317_23860"/>
<reference evidence="2 3" key="1">
    <citation type="journal article" date="2013" name="Int. J. Syst. Evol. Microbiol.">
        <title>Kordia antarctica sp. nov., isolated from Antarctic seawater.</title>
        <authorList>
            <person name="Baek K."/>
            <person name="Choi A."/>
            <person name="Kang I."/>
            <person name="Lee K."/>
            <person name="Cho J.C."/>
        </authorList>
    </citation>
    <scope>NUCLEOTIDE SEQUENCE [LARGE SCALE GENOMIC DNA]</scope>
    <source>
        <strain evidence="2 3">IMCC3317</strain>
    </source>
</reference>
<accession>A0A7L4ZK56</accession>